<evidence type="ECO:0000256" key="3">
    <source>
        <dbReference type="ARBA" id="ARBA00022729"/>
    </source>
</evidence>
<dbReference type="Gene3D" id="1.20.1420.20">
    <property type="entry name" value="M75 peptidase, HXXE motif"/>
    <property type="match status" value="1"/>
</dbReference>
<feature type="chain" id="PRO_5047448433" evidence="4">
    <location>
        <begin position="26"/>
        <end position="430"/>
    </location>
</feature>
<comment type="similarity">
    <text evidence="2">Belongs to the EfeM/EfeO family.</text>
</comment>
<name>A0ABS6AU68_9NOCA</name>
<evidence type="ECO:0000313" key="7">
    <source>
        <dbReference type="Proteomes" id="UP000733379"/>
    </source>
</evidence>
<evidence type="ECO:0000259" key="5">
    <source>
        <dbReference type="Pfam" id="PF09375"/>
    </source>
</evidence>
<dbReference type="PANTHER" id="PTHR39192">
    <property type="entry name" value="IRON UPTAKE SYSTEM COMPONENT EFEO"/>
    <property type="match status" value="1"/>
</dbReference>
<dbReference type="Proteomes" id="UP000733379">
    <property type="component" value="Unassembled WGS sequence"/>
</dbReference>
<proteinExistence type="inferred from homology"/>
<feature type="signal peptide" evidence="4">
    <location>
        <begin position="1"/>
        <end position="25"/>
    </location>
</feature>
<evidence type="ECO:0000313" key="6">
    <source>
        <dbReference type="EMBL" id="MBU3061566.1"/>
    </source>
</evidence>
<dbReference type="CDD" id="cd14656">
    <property type="entry name" value="Imelysin-like_EfeO"/>
    <property type="match status" value="1"/>
</dbReference>
<gene>
    <name evidence="6" type="ORF">KO481_08520</name>
</gene>
<evidence type="ECO:0000256" key="4">
    <source>
        <dbReference type="SAM" id="SignalP"/>
    </source>
</evidence>
<dbReference type="PROSITE" id="PS51257">
    <property type="entry name" value="PROKAR_LIPOPROTEIN"/>
    <property type="match status" value="1"/>
</dbReference>
<keyword evidence="6" id="KW-0449">Lipoprotein</keyword>
<dbReference type="InterPro" id="IPR034981">
    <property type="entry name" value="Imelysin-like_EfeO/Algp7"/>
</dbReference>
<accession>A0ABS6AU68</accession>
<reference evidence="6 7" key="1">
    <citation type="submission" date="2021-06" db="EMBL/GenBank/DDBJ databases">
        <title>Actinomycetes sequencing.</title>
        <authorList>
            <person name="Shan Q."/>
        </authorList>
    </citation>
    <scope>NUCLEOTIDE SEQUENCE [LARGE SCALE GENOMIC DNA]</scope>
    <source>
        <strain evidence="6 7">NEAU-G5</strain>
    </source>
</reference>
<organism evidence="6 7">
    <name type="scientific">Nocardia albiluteola</name>
    <dbReference type="NCBI Taxonomy" id="2842303"/>
    <lineage>
        <taxon>Bacteria</taxon>
        <taxon>Bacillati</taxon>
        <taxon>Actinomycetota</taxon>
        <taxon>Actinomycetes</taxon>
        <taxon>Mycobacteriales</taxon>
        <taxon>Nocardiaceae</taxon>
        <taxon>Nocardia</taxon>
    </lineage>
</organism>
<dbReference type="InterPro" id="IPR038352">
    <property type="entry name" value="Imelysin_sf"/>
</dbReference>
<dbReference type="RefSeq" id="WP_215916431.1">
    <property type="nucleotide sequence ID" value="NZ_JAHKNI010000002.1"/>
</dbReference>
<feature type="domain" description="Imelysin-like" evidence="5">
    <location>
        <begin position="165"/>
        <end position="368"/>
    </location>
</feature>
<dbReference type="Pfam" id="PF09375">
    <property type="entry name" value="Peptidase_M75"/>
    <property type="match status" value="1"/>
</dbReference>
<comment type="caution">
    <text evidence="6">The sequence shown here is derived from an EMBL/GenBank/DDBJ whole genome shotgun (WGS) entry which is preliminary data.</text>
</comment>
<comment type="subcellular location">
    <subcellularLocation>
        <location evidence="1">Cell envelope</location>
    </subcellularLocation>
</comment>
<protein>
    <submittedName>
        <fullName evidence="6">EfeM/EfeO family lipoprotein</fullName>
    </submittedName>
</protein>
<dbReference type="EMBL" id="JAHKNI010000002">
    <property type="protein sequence ID" value="MBU3061566.1"/>
    <property type="molecule type" value="Genomic_DNA"/>
</dbReference>
<dbReference type="InterPro" id="IPR050894">
    <property type="entry name" value="EfeM/EfeO_iron_uptake"/>
</dbReference>
<dbReference type="PANTHER" id="PTHR39192:SF1">
    <property type="entry name" value="IRON UPTAKE SYSTEM COMPONENT EFEO"/>
    <property type="match status" value="1"/>
</dbReference>
<keyword evidence="3 4" id="KW-0732">Signal</keyword>
<evidence type="ECO:0000256" key="2">
    <source>
        <dbReference type="ARBA" id="ARBA00005989"/>
    </source>
</evidence>
<dbReference type="InterPro" id="IPR018976">
    <property type="entry name" value="Imelysin-like"/>
</dbReference>
<keyword evidence="7" id="KW-1185">Reference proteome</keyword>
<sequence length="430" mass="44815">MDRKGPARGTVAAIVAAAATMGVSACGHAPVRAQQVIQVSENACGTGWSDPHAGQQTLYFRNTGSNPTTADLIDAGTGAIYAEIPNIGPNTTRGTRVNLGGGTFAVRCAMEGSDNALITGPKITIPGKPVLTRPVGSASSASSPSRTAAAIQPVTAENLYGPDKQYTDYVAAGLSTLATDTDALRAAVDGGDAAAARTAWLTAHLDYERLGAAYDAFADFDDKLDGRAVSTVAASEDPAWLRKLPPPGPPGAAAGLPGGTADPQFTGFHRLEYGLWHGEPLTALAGATGQLDDTVHALVAAFPSMQVPLLDLGLRTHEILENTLQFELTGQADYGSGTGLATATANVAGTRELLTVLDPLLRSRYPQLPQVTTWLDRFESLVNSHHTNGTWTPVAALSLADRQHLNGTLSQLLEYLAPIATICTPRKTFQ</sequence>
<evidence type="ECO:0000256" key="1">
    <source>
        <dbReference type="ARBA" id="ARBA00004196"/>
    </source>
</evidence>